<evidence type="ECO:0000313" key="1">
    <source>
        <dbReference type="EMBL" id="GJN23258.1"/>
    </source>
</evidence>
<protein>
    <submittedName>
        <fullName evidence="1">Uncharacterized protein</fullName>
    </submittedName>
</protein>
<name>A0AAV5ELM5_ELECO</name>
<proteinExistence type="predicted"/>
<evidence type="ECO:0000313" key="2">
    <source>
        <dbReference type="Proteomes" id="UP001054889"/>
    </source>
</evidence>
<accession>A0AAV5ELM5</accession>
<sequence length="506" mass="52972">MVNQFLSSLPNPLQLADGHEGDLSHRGHVLEPGVQGLADGVDDEADLPQLLRVHDIAAVKHEGGLLHVVEDLLVVQGLELVPLSQDAQTVGALGGLIRVPDAAHLLHGGGARRLQVHRVVPVELVHCQVPLDLVLSHLGVVDADLGLVTQKTLAHVDGRGLSGVTSVLLEGKAKDGDLLASHGVEHGRHHAVDETALLVVVDLDHLLPVVGNLGQAVALTDVHQVQDILLEAGATETNTGVQELGANPGVLAHGISHFRYIGTSGLAEGGDGVHRGDPLRQERIGSELGELSRPQVGGEDPVLRNPVGIHILKSLNGLPALRGLPATDEHSVRLEQVLNGCSLSKELRVGEDLVVDALAVVGQDLLNGLCGLDRDSGFLNNDLVRLGDISNHTSSTLPVGEVGSLSSTKTTGLGGCVHRDEDNVSLSDVLLNIGAEEEVLAPALLHNIIETRLIDRESVAVPGLDAGLGDVDNDNLNIRALEGNDCHCRATDVASTDAADLHHLVS</sequence>
<gene>
    <name evidence="1" type="primary">gb10892</name>
    <name evidence="1" type="ORF">PR202_gb10892</name>
</gene>
<dbReference type="EMBL" id="BQKI01000076">
    <property type="protein sequence ID" value="GJN23258.1"/>
    <property type="molecule type" value="Genomic_DNA"/>
</dbReference>
<reference evidence="1" key="2">
    <citation type="submission" date="2021-12" db="EMBL/GenBank/DDBJ databases">
        <title>Resequencing data analysis of finger millet.</title>
        <authorList>
            <person name="Hatakeyama M."/>
            <person name="Aluri S."/>
            <person name="Balachadran M.T."/>
            <person name="Sivarajan S.R."/>
            <person name="Poveda L."/>
            <person name="Shimizu-Inatsugi R."/>
            <person name="Schlapbach R."/>
            <person name="Sreeman S.M."/>
            <person name="Shimizu K.K."/>
        </authorList>
    </citation>
    <scope>NUCLEOTIDE SEQUENCE</scope>
</reference>
<organism evidence="1 2">
    <name type="scientific">Eleusine coracana subsp. coracana</name>
    <dbReference type="NCBI Taxonomy" id="191504"/>
    <lineage>
        <taxon>Eukaryota</taxon>
        <taxon>Viridiplantae</taxon>
        <taxon>Streptophyta</taxon>
        <taxon>Embryophyta</taxon>
        <taxon>Tracheophyta</taxon>
        <taxon>Spermatophyta</taxon>
        <taxon>Magnoliopsida</taxon>
        <taxon>Liliopsida</taxon>
        <taxon>Poales</taxon>
        <taxon>Poaceae</taxon>
        <taxon>PACMAD clade</taxon>
        <taxon>Chloridoideae</taxon>
        <taxon>Cynodonteae</taxon>
        <taxon>Eleusininae</taxon>
        <taxon>Eleusine</taxon>
    </lineage>
</organism>
<comment type="caution">
    <text evidence="1">The sequence shown here is derived from an EMBL/GenBank/DDBJ whole genome shotgun (WGS) entry which is preliminary data.</text>
</comment>
<keyword evidence="2" id="KW-1185">Reference proteome</keyword>
<reference evidence="1" key="1">
    <citation type="journal article" date="2018" name="DNA Res.">
        <title>Multiple hybrid de novo genome assembly of finger millet, an orphan allotetraploid crop.</title>
        <authorList>
            <person name="Hatakeyama M."/>
            <person name="Aluri S."/>
            <person name="Balachadran M.T."/>
            <person name="Sivarajan S.R."/>
            <person name="Patrignani A."/>
            <person name="Gruter S."/>
            <person name="Poveda L."/>
            <person name="Shimizu-Inatsugi R."/>
            <person name="Baeten J."/>
            <person name="Francoijs K.J."/>
            <person name="Nataraja K.N."/>
            <person name="Reddy Y.A.N."/>
            <person name="Phadnis S."/>
            <person name="Ravikumar R.L."/>
            <person name="Schlapbach R."/>
            <person name="Sreeman S.M."/>
            <person name="Shimizu K.K."/>
        </authorList>
    </citation>
    <scope>NUCLEOTIDE SEQUENCE</scope>
</reference>
<dbReference type="AlphaFoldDB" id="A0AAV5ELM5"/>
<dbReference type="Proteomes" id="UP001054889">
    <property type="component" value="Unassembled WGS sequence"/>
</dbReference>